<sequence length="103" mass="12079">MPTYNKLIRDLIPVIIEQTGRTPSGRILGEEEFQQELRIKLQEEVHEYLEDQNVEELADIMEVLFALAKVHGASEEQLLQIRQKKLEERGGFEKRIFLENVTE</sequence>
<protein>
    <submittedName>
        <fullName evidence="1">Nucleoside triphosphate pyrophosphohydrolase</fullName>
    </submittedName>
</protein>
<name>A0ABS1J6K6_9BACL</name>
<keyword evidence="2" id="KW-1185">Reference proteome</keyword>
<dbReference type="CDD" id="cd11532">
    <property type="entry name" value="NTP-PPase_COG4997"/>
    <property type="match status" value="1"/>
</dbReference>
<evidence type="ECO:0000313" key="2">
    <source>
        <dbReference type="Proteomes" id="UP000602284"/>
    </source>
</evidence>
<reference evidence="1 2" key="1">
    <citation type="submission" date="2021-01" db="EMBL/GenBank/DDBJ databases">
        <title>Tumebacillus sp. strain ITR2 16S ribosomal RNA gene Genome sequencing and assembly.</title>
        <authorList>
            <person name="Kang M."/>
        </authorList>
    </citation>
    <scope>NUCLEOTIDE SEQUENCE [LARGE SCALE GENOMIC DNA]</scope>
    <source>
        <strain evidence="1 2">ITR2</strain>
    </source>
</reference>
<dbReference type="EMBL" id="JAEQNB010000001">
    <property type="protein sequence ID" value="MBL0385915.1"/>
    <property type="molecule type" value="Genomic_DNA"/>
</dbReference>
<dbReference type="RefSeq" id="WP_201631489.1">
    <property type="nucleotide sequence ID" value="NZ_JAEQNB010000001.1"/>
</dbReference>
<dbReference type="SUPFAM" id="SSF101386">
    <property type="entry name" value="all-alpha NTP pyrophosphatases"/>
    <property type="match status" value="1"/>
</dbReference>
<proteinExistence type="predicted"/>
<accession>A0ABS1J6K6</accession>
<dbReference type="Proteomes" id="UP000602284">
    <property type="component" value="Unassembled WGS sequence"/>
</dbReference>
<gene>
    <name evidence="1" type="ORF">JJB07_04555</name>
</gene>
<evidence type="ECO:0000313" key="1">
    <source>
        <dbReference type="EMBL" id="MBL0385915.1"/>
    </source>
</evidence>
<organism evidence="1 2">
    <name type="scientific">Tumebacillus amylolyticus</name>
    <dbReference type="NCBI Taxonomy" id="2801339"/>
    <lineage>
        <taxon>Bacteria</taxon>
        <taxon>Bacillati</taxon>
        <taxon>Bacillota</taxon>
        <taxon>Bacilli</taxon>
        <taxon>Bacillales</taxon>
        <taxon>Alicyclobacillaceae</taxon>
        <taxon>Tumebacillus</taxon>
    </lineage>
</organism>
<comment type="caution">
    <text evidence="1">The sequence shown here is derived from an EMBL/GenBank/DDBJ whole genome shotgun (WGS) entry which is preliminary data.</text>
</comment>
<dbReference type="InterPro" id="IPR038735">
    <property type="entry name" value="MSMEG_1276-like_NTP-PPase_dom"/>
</dbReference>